<feature type="region of interest" description="Disordered" evidence="5">
    <location>
        <begin position="584"/>
        <end position="759"/>
    </location>
</feature>
<dbReference type="InterPro" id="IPR018114">
    <property type="entry name" value="TRYPSIN_HIS"/>
</dbReference>
<evidence type="ECO:0000256" key="5">
    <source>
        <dbReference type="SAM" id="MobiDB-lite"/>
    </source>
</evidence>
<keyword evidence="10" id="KW-1185">Reference proteome</keyword>
<dbReference type="RefSeq" id="WP_216847354.1">
    <property type="nucleotide sequence ID" value="NZ_CP032549.1"/>
</dbReference>
<dbReference type="InterPro" id="IPR043504">
    <property type="entry name" value="Peptidase_S1_PA_chymotrypsin"/>
</dbReference>
<dbReference type="NCBIfam" id="TIGR01167">
    <property type="entry name" value="LPXTG_anchor"/>
    <property type="match status" value="1"/>
</dbReference>
<feature type="signal peptide" evidence="7">
    <location>
        <begin position="1"/>
        <end position="32"/>
    </location>
</feature>
<dbReference type="GO" id="GO:0004252">
    <property type="term" value="F:serine-type endopeptidase activity"/>
    <property type="evidence" value="ECO:0007669"/>
    <property type="project" value="InterPro"/>
</dbReference>
<dbReference type="CDD" id="cd21112">
    <property type="entry name" value="alphaLP-like"/>
    <property type="match status" value="1"/>
</dbReference>
<feature type="compositionally biased region" description="Low complexity" evidence="5">
    <location>
        <begin position="675"/>
        <end position="684"/>
    </location>
</feature>
<feature type="compositionally biased region" description="Acidic residues" evidence="5">
    <location>
        <begin position="600"/>
        <end position="626"/>
    </location>
</feature>
<keyword evidence="4" id="KW-0572">Peptidoglycan-anchor</keyword>
<feature type="compositionally biased region" description="Acidic residues" evidence="5">
    <location>
        <begin position="709"/>
        <end position="733"/>
    </location>
</feature>
<feature type="compositionally biased region" description="Low complexity" evidence="5">
    <location>
        <begin position="627"/>
        <end position="636"/>
    </location>
</feature>
<protein>
    <submittedName>
        <fullName evidence="9">LPXTG cell wall anchor domain-containing protein</fullName>
    </submittedName>
</protein>
<feature type="compositionally biased region" description="Acidic residues" evidence="5">
    <location>
        <begin position="637"/>
        <end position="650"/>
    </location>
</feature>
<evidence type="ECO:0000256" key="7">
    <source>
        <dbReference type="SAM" id="SignalP"/>
    </source>
</evidence>
<evidence type="ECO:0000256" key="2">
    <source>
        <dbReference type="ARBA" id="ARBA00022525"/>
    </source>
</evidence>
<feature type="compositionally biased region" description="Low complexity" evidence="5">
    <location>
        <begin position="699"/>
        <end position="708"/>
    </location>
</feature>
<gene>
    <name evidence="9" type="ORF">D3791_15595</name>
</gene>
<feature type="region of interest" description="Disordered" evidence="5">
    <location>
        <begin position="33"/>
        <end position="115"/>
    </location>
</feature>
<dbReference type="PROSITE" id="PS00134">
    <property type="entry name" value="TRYPSIN_HIS"/>
    <property type="match status" value="1"/>
</dbReference>
<dbReference type="AlphaFoldDB" id="A0A6H0SMQ0"/>
<name>A0A6H0SMQ0_9MICC</name>
<evidence type="ECO:0000313" key="9">
    <source>
        <dbReference type="EMBL" id="QIV88406.1"/>
    </source>
</evidence>
<evidence type="ECO:0000259" key="8">
    <source>
        <dbReference type="PROSITE" id="PS50847"/>
    </source>
</evidence>
<evidence type="ECO:0000313" key="10">
    <source>
        <dbReference type="Proteomes" id="UP000502331"/>
    </source>
</evidence>
<keyword evidence="6" id="KW-1133">Transmembrane helix</keyword>
<accession>A0A6H0SMQ0</accession>
<feature type="compositionally biased region" description="Low complexity" evidence="5">
    <location>
        <begin position="33"/>
        <end position="58"/>
    </location>
</feature>
<feature type="domain" description="Gram-positive cocci surface proteins LPxTG" evidence="8">
    <location>
        <begin position="751"/>
        <end position="786"/>
    </location>
</feature>
<dbReference type="PROSITE" id="PS50847">
    <property type="entry name" value="GRAM_POS_ANCHORING"/>
    <property type="match status" value="1"/>
</dbReference>
<evidence type="ECO:0000256" key="6">
    <source>
        <dbReference type="SAM" id="Phobius"/>
    </source>
</evidence>
<keyword evidence="6" id="KW-0472">Membrane</keyword>
<dbReference type="GO" id="GO:0006508">
    <property type="term" value="P:proteolysis"/>
    <property type="evidence" value="ECO:0007669"/>
    <property type="project" value="InterPro"/>
</dbReference>
<keyword evidence="1" id="KW-0134">Cell wall</keyword>
<dbReference type="InterPro" id="IPR019931">
    <property type="entry name" value="LPXTG_anchor"/>
</dbReference>
<keyword evidence="2" id="KW-0964">Secreted</keyword>
<feature type="compositionally biased region" description="Basic and acidic residues" evidence="5">
    <location>
        <begin position="69"/>
        <end position="87"/>
    </location>
</feature>
<keyword evidence="3 7" id="KW-0732">Signal</keyword>
<feature type="transmembrane region" description="Helical" evidence="6">
    <location>
        <begin position="759"/>
        <end position="778"/>
    </location>
</feature>
<dbReference type="SUPFAM" id="SSF50494">
    <property type="entry name" value="Trypsin-like serine proteases"/>
    <property type="match status" value="1"/>
</dbReference>
<reference evidence="9 10" key="1">
    <citation type="submission" date="2018-09" db="EMBL/GenBank/DDBJ databases">
        <title>Glutamicibacter mishrai S5-52T (LMG 29155T = KCTC 39846T).</title>
        <authorList>
            <person name="Das S.K."/>
        </authorList>
    </citation>
    <scope>NUCLEOTIDE SEQUENCE [LARGE SCALE GENOMIC DNA]</scope>
    <source>
        <strain evidence="9 10">S5-52</strain>
    </source>
</reference>
<feature type="compositionally biased region" description="Acidic residues" evidence="5">
    <location>
        <begin position="685"/>
        <end position="698"/>
    </location>
</feature>
<feature type="compositionally biased region" description="Acidic residues" evidence="5">
    <location>
        <begin position="661"/>
        <end position="674"/>
    </location>
</feature>
<feature type="compositionally biased region" description="Basic and acidic residues" evidence="5">
    <location>
        <begin position="97"/>
        <end position="115"/>
    </location>
</feature>
<evidence type="ECO:0000256" key="3">
    <source>
        <dbReference type="ARBA" id="ARBA00022729"/>
    </source>
</evidence>
<evidence type="ECO:0000256" key="4">
    <source>
        <dbReference type="ARBA" id="ARBA00023088"/>
    </source>
</evidence>
<feature type="compositionally biased region" description="Low complexity" evidence="5">
    <location>
        <begin position="651"/>
        <end position="660"/>
    </location>
</feature>
<dbReference type="Gene3D" id="2.40.10.10">
    <property type="entry name" value="Trypsin-like serine proteases"/>
    <property type="match status" value="2"/>
</dbReference>
<keyword evidence="6" id="KW-0812">Transmembrane</keyword>
<dbReference type="PANTHER" id="PTHR46155:SF1">
    <property type="entry name" value="BIFUNCTIONAL INHIBITOR_LIPID-TRANSFER PROTEIN_SEED STORAGE 2S ALBUMIN SUPERFAMILY PROTEIN"/>
    <property type="match status" value="1"/>
</dbReference>
<proteinExistence type="predicted"/>
<dbReference type="InterPro" id="IPR009003">
    <property type="entry name" value="Peptidase_S1_PA"/>
</dbReference>
<dbReference type="PANTHER" id="PTHR46155">
    <property type="entry name" value="BIFUNCTIONAL INHIBITOR/LIPID-TRANSFER PROTEIN/SEED STORAGE 2S ALBUMIN SUPERFAMILY PROTEIN"/>
    <property type="match status" value="1"/>
</dbReference>
<feature type="chain" id="PRO_5026122005" evidence="7">
    <location>
        <begin position="33"/>
        <end position="786"/>
    </location>
</feature>
<evidence type="ECO:0000256" key="1">
    <source>
        <dbReference type="ARBA" id="ARBA00022512"/>
    </source>
</evidence>
<organism evidence="9 10">
    <name type="scientific">Glutamicibacter mishrai</name>
    <dbReference type="NCBI Taxonomy" id="1775880"/>
    <lineage>
        <taxon>Bacteria</taxon>
        <taxon>Bacillati</taxon>
        <taxon>Actinomycetota</taxon>
        <taxon>Actinomycetes</taxon>
        <taxon>Micrococcales</taxon>
        <taxon>Micrococcaceae</taxon>
        <taxon>Glutamicibacter</taxon>
    </lineage>
</organism>
<dbReference type="Proteomes" id="UP000502331">
    <property type="component" value="Chromosome"/>
</dbReference>
<dbReference type="EMBL" id="CP032549">
    <property type="protein sequence ID" value="QIV88406.1"/>
    <property type="molecule type" value="Genomic_DNA"/>
</dbReference>
<sequence>MPNPNKKTAQRGIVAAAATALVVGSSFMPAVAAPEATSSPSASASSSESATPSATTTEGAVDTTGLPEAIERDLDKTVDEYLEDSKASETAAAVSKQLKEKGIDSRASVKDGKAKVEVSEKDAAEAKKVAAASQAAVSLDINKKKLSTPEDVYGQIVENVDESELTRLTAIVNTVEDGKEVVKIIASGPGSIEGSKKETYAKKSAAEGELSLEEFAEEVASSDVVFEPSKKDGRGAAKHGATEDIYGGMGYAIAESGQDPASRCSVGFNAWDPSGKDAILSAGHCTADNSMTDTYVLEANAPNDFLGYTANLGTFGFGQFGGPGNSGYAPGTPISETDTENPGTDISVIEDINPALNLKAGVSQWPSGGDERDQVINVTGDAAATIGANACSSGATTGWSCSTITGEGIFYVQGMGGTIRDVWGYTADNPDQSVLDQGDSGGAVLVGSKAVGINSANSGGEDGVENTSDDLAFYTGLTDALQRIDGVKGYTVKVFINAPTLTTENGSEVEAGSDITGNVKDAAPGTKVDVIVNGEVVDTVTVDSNGNFTFSAPDQTGVYEFTLQAHKGFDKSATTDGKVVVIAVPEPTPTPTPTATPTEEPSETPTEEPSETPTEEPSETPTEEPSETPTATPSETPTEEPSETPTEEPSETPTATPSETPTEEPSETPTEEPSETPTATPSETPTEEPSETPTEEPSETPTATPSETPTEEPSESASETEESSEAPQDDESDEPTKSATPKETPKKDDPLADTGSSSAPLIAAGGALALVGAMFLLFRRGNRRHG</sequence>